<dbReference type="CDD" id="cd01830">
    <property type="entry name" value="XynE_like"/>
    <property type="match status" value="1"/>
</dbReference>
<organism evidence="2 3">
    <name type="scientific">Dyella tabacisoli</name>
    <dbReference type="NCBI Taxonomy" id="2282381"/>
    <lineage>
        <taxon>Bacteria</taxon>
        <taxon>Pseudomonadati</taxon>
        <taxon>Pseudomonadota</taxon>
        <taxon>Gammaproteobacteria</taxon>
        <taxon>Lysobacterales</taxon>
        <taxon>Rhodanobacteraceae</taxon>
        <taxon>Dyella</taxon>
    </lineage>
</organism>
<evidence type="ECO:0000313" key="3">
    <source>
        <dbReference type="Proteomes" id="UP000253782"/>
    </source>
</evidence>
<evidence type="ECO:0000259" key="1">
    <source>
        <dbReference type="Pfam" id="PF13472"/>
    </source>
</evidence>
<dbReference type="PANTHER" id="PTHR43784">
    <property type="entry name" value="GDSL-LIKE LIPASE/ACYLHYDROLASE, PUTATIVE (AFU_ORTHOLOGUE AFUA_2G00820)-RELATED"/>
    <property type="match status" value="1"/>
</dbReference>
<dbReference type="OrthoDB" id="1828825at2"/>
<dbReference type="InterPro" id="IPR013830">
    <property type="entry name" value="SGNH_hydro"/>
</dbReference>
<keyword evidence="3" id="KW-1185">Reference proteome</keyword>
<gene>
    <name evidence="2" type="ORF">DVJ77_18615</name>
</gene>
<dbReference type="SUPFAM" id="SSF52266">
    <property type="entry name" value="SGNH hydrolase"/>
    <property type="match status" value="1"/>
</dbReference>
<reference evidence="2 3" key="1">
    <citation type="submission" date="2018-07" db="EMBL/GenBank/DDBJ databases">
        <title>Dyella tabacisoli L4-6T, whole genome shotgun sequence.</title>
        <authorList>
            <person name="Zhou X.-K."/>
            <person name="Li W.-J."/>
            <person name="Duan Y.-Q."/>
        </authorList>
    </citation>
    <scope>NUCLEOTIDE SEQUENCE [LARGE SCALE GENOMIC DNA]</scope>
    <source>
        <strain evidence="2 3">L4-6</strain>
    </source>
</reference>
<dbReference type="Gene3D" id="3.40.50.1110">
    <property type="entry name" value="SGNH hydrolase"/>
    <property type="match status" value="1"/>
</dbReference>
<proteinExistence type="predicted"/>
<dbReference type="EMBL" id="QQAH01000020">
    <property type="protein sequence ID" value="RDD80158.1"/>
    <property type="molecule type" value="Genomic_DNA"/>
</dbReference>
<dbReference type="PROSITE" id="PS51257">
    <property type="entry name" value="PROKAR_LIPOPROTEIN"/>
    <property type="match status" value="1"/>
</dbReference>
<accession>A0A369UKB2</accession>
<feature type="domain" description="SGNH hydrolase-type esterase" evidence="1">
    <location>
        <begin position="226"/>
        <end position="417"/>
    </location>
</feature>
<dbReference type="GO" id="GO:0016788">
    <property type="term" value="F:hydrolase activity, acting on ester bonds"/>
    <property type="evidence" value="ECO:0007669"/>
    <property type="project" value="UniProtKB-ARBA"/>
</dbReference>
<name>A0A369UKB2_9GAMM</name>
<dbReference type="InterPro" id="IPR053140">
    <property type="entry name" value="GDSL_Rv0518-like"/>
</dbReference>
<comment type="caution">
    <text evidence="2">The sequence shown here is derived from an EMBL/GenBank/DDBJ whole genome shotgun (WGS) entry which is preliminary data.</text>
</comment>
<dbReference type="AlphaFoldDB" id="A0A369UKB2"/>
<dbReference type="PANTHER" id="PTHR43784:SF2">
    <property type="entry name" value="GDSL-LIKE LIPASE_ACYLHYDROLASE, PUTATIVE (AFU_ORTHOLOGUE AFUA_2G00820)-RELATED"/>
    <property type="match status" value="1"/>
</dbReference>
<keyword evidence="2" id="KW-0378">Hydrolase</keyword>
<sequence length="429" mass="45390">MVMSNRVSKRGTRTFYLLGRVIAGMALVMLLSAACVQPPWFATWYAAPQNYNIIFPGVTVPPLAISNQSVRQIVHTSHGGSLIRVKLSNLFGTTPVTFAEARIARSTGNGGIDPATDRTLRFGGKGTVTLASGEERWSDPVYLQVPTHSDLAISLYVPLNTPVVTTHTIGMQTNYLSPGNQAGATVMGNATATTVYFWLSEVDASTADASDSVTEQEAHPYKVVVAFGDSITDGYGSTSSANRRWPNDLDNRVQAAADDLGRASVVNAAIAGNRWIYDGVGPAGVTRFAHDVAGVSGATHVLILLGINDIGIGELIPQQNVSADQIIAAMQATIAQAKASGIKIYLATITPYNGASYYDAAGEMKREAVNAFVRSANGADGVLDFDQVVRDPSNPTALLPTYDSGDHLHPNDVGYQAMANSIDLGALDD</sequence>
<dbReference type="Proteomes" id="UP000253782">
    <property type="component" value="Unassembled WGS sequence"/>
</dbReference>
<dbReference type="Pfam" id="PF13472">
    <property type="entry name" value="Lipase_GDSL_2"/>
    <property type="match status" value="1"/>
</dbReference>
<dbReference type="InterPro" id="IPR036514">
    <property type="entry name" value="SGNH_hydro_sf"/>
</dbReference>
<evidence type="ECO:0000313" key="2">
    <source>
        <dbReference type="EMBL" id="RDD80158.1"/>
    </source>
</evidence>
<protein>
    <submittedName>
        <fullName evidence="2">SGNH/GDSL hydrolase family protein</fullName>
    </submittedName>
</protein>